<protein>
    <recommendedName>
        <fullName evidence="5">Lipoprotein</fullName>
    </recommendedName>
</protein>
<feature type="chain" id="PRO_5043684067" description="Lipoprotein" evidence="2">
    <location>
        <begin position="24"/>
        <end position="212"/>
    </location>
</feature>
<gene>
    <name evidence="3" type="ORF">HLPR_07540</name>
</gene>
<organism evidence="3 4">
    <name type="scientific">Helicovermis profundi</name>
    <dbReference type="NCBI Taxonomy" id="3065157"/>
    <lineage>
        <taxon>Bacteria</taxon>
        <taxon>Bacillati</taxon>
        <taxon>Bacillota</taxon>
        <taxon>Clostridia</taxon>
        <taxon>Helicovermis</taxon>
    </lineage>
</organism>
<evidence type="ECO:0008006" key="5">
    <source>
        <dbReference type="Google" id="ProtNLM"/>
    </source>
</evidence>
<dbReference type="RefSeq" id="WP_338536743.1">
    <property type="nucleotide sequence ID" value="NZ_AP028654.1"/>
</dbReference>
<feature type="region of interest" description="Disordered" evidence="1">
    <location>
        <begin position="90"/>
        <end position="109"/>
    </location>
</feature>
<dbReference type="AlphaFoldDB" id="A0AAU9E554"/>
<evidence type="ECO:0000256" key="1">
    <source>
        <dbReference type="SAM" id="MobiDB-lite"/>
    </source>
</evidence>
<dbReference type="EMBL" id="AP028654">
    <property type="protein sequence ID" value="BEP28423.1"/>
    <property type="molecule type" value="Genomic_DNA"/>
</dbReference>
<keyword evidence="4" id="KW-1185">Reference proteome</keyword>
<proteinExistence type="predicted"/>
<sequence>MKYKIVILGLIIILALTGCSSKATDKNEIKIKTLEEQNIDINVNDEENVSSSKTDSNYVDSANKTRIMGQVSKKVGNVITLDLYKMPERNVSSEKDSTSESNSSTTKTVSLVAGSAPVGGGMKPPGTFGKNNGFSARTSFEKTGETISLVIPVGTDIISRSTPNTSLDIDSLVKGINIMVVIDDELTNSEKLENPSSKTIYADRINIIQTTK</sequence>
<reference evidence="3 4" key="1">
    <citation type="submission" date="2023-08" db="EMBL/GenBank/DDBJ databases">
        <title>Helicovermis profunda gen. nov., sp. nov., a novel mesophilic, fermentative bacterium within the Bacillota from a deep-sea hydrothermal vent chimney.</title>
        <authorList>
            <person name="Miyazaki U."/>
            <person name="Mizutani D."/>
            <person name="Hashimoto Y."/>
            <person name="Tame A."/>
            <person name="Sawayama S."/>
            <person name="Miyazaki J."/>
            <person name="Takai K."/>
            <person name="Nakagawa S."/>
        </authorList>
    </citation>
    <scope>NUCLEOTIDE SEQUENCE [LARGE SCALE GENOMIC DNA]</scope>
    <source>
        <strain evidence="3 4">S502</strain>
    </source>
</reference>
<evidence type="ECO:0000313" key="3">
    <source>
        <dbReference type="EMBL" id="BEP28423.1"/>
    </source>
</evidence>
<name>A0AAU9E554_9FIRM</name>
<evidence type="ECO:0000256" key="2">
    <source>
        <dbReference type="SAM" id="SignalP"/>
    </source>
</evidence>
<keyword evidence="2" id="KW-0732">Signal</keyword>
<feature type="compositionally biased region" description="Low complexity" evidence="1">
    <location>
        <begin position="99"/>
        <end position="109"/>
    </location>
</feature>
<dbReference type="KEGG" id="hprf:HLPR_07540"/>
<dbReference type="Proteomes" id="UP001321786">
    <property type="component" value="Chromosome"/>
</dbReference>
<feature type="signal peptide" evidence="2">
    <location>
        <begin position="1"/>
        <end position="23"/>
    </location>
</feature>
<accession>A0AAU9E554</accession>
<evidence type="ECO:0000313" key="4">
    <source>
        <dbReference type="Proteomes" id="UP001321786"/>
    </source>
</evidence>
<dbReference type="PROSITE" id="PS51257">
    <property type="entry name" value="PROKAR_LIPOPROTEIN"/>
    <property type="match status" value="1"/>
</dbReference>